<dbReference type="Pfam" id="PF02518">
    <property type="entry name" value="HATPase_c"/>
    <property type="match status" value="1"/>
</dbReference>
<evidence type="ECO:0000256" key="6">
    <source>
        <dbReference type="ARBA" id="ARBA00022777"/>
    </source>
</evidence>
<keyword evidence="9" id="KW-0472">Membrane</keyword>
<evidence type="ECO:0000256" key="1">
    <source>
        <dbReference type="ARBA" id="ARBA00000085"/>
    </source>
</evidence>
<dbReference type="PANTHER" id="PTHR43065:SF10">
    <property type="entry name" value="PEROXIDE STRESS-ACTIVATED HISTIDINE KINASE MAK3"/>
    <property type="match status" value="1"/>
</dbReference>
<dbReference type="InterPro" id="IPR003594">
    <property type="entry name" value="HATPase_dom"/>
</dbReference>
<evidence type="ECO:0000313" key="11">
    <source>
        <dbReference type="EMBL" id="GAA4448465.1"/>
    </source>
</evidence>
<dbReference type="EC" id="2.7.13.3" evidence="2"/>
<keyword evidence="7" id="KW-0067">ATP-binding</keyword>
<keyword evidence="9" id="KW-0812">Transmembrane</keyword>
<accession>A0ABP8MCM9</accession>
<dbReference type="GO" id="GO:0016301">
    <property type="term" value="F:kinase activity"/>
    <property type="evidence" value="ECO:0007669"/>
    <property type="project" value="UniProtKB-KW"/>
</dbReference>
<organism evidence="11 12">
    <name type="scientific">Rurimicrobium arvi</name>
    <dbReference type="NCBI Taxonomy" id="2049916"/>
    <lineage>
        <taxon>Bacteria</taxon>
        <taxon>Pseudomonadati</taxon>
        <taxon>Bacteroidota</taxon>
        <taxon>Chitinophagia</taxon>
        <taxon>Chitinophagales</taxon>
        <taxon>Chitinophagaceae</taxon>
        <taxon>Rurimicrobium</taxon>
    </lineage>
</organism>
<dbReference type="CDD" id="cd00082">
    <property type="entry name" value="HisKA"/>
    <property type="match status" value="1"/>
</dbReference>
<dbReference type="InterPro" id="IPR036890">
    <property type="entry name" value="HATPase_C_sf"/>
</dbReference>
<dbReference type="InterPro" id="IPR003661">
    <property type="entry name" value="HisK_dim/P_dom"/>
</dbReference>
<protein>
    <recommendedName>
        <fullName evidence="2">histidine kinase</fullName>
        <ecNumber evidence="2">2.7.13.3</ecNumber>
    </recommendedName>
</protein>
<dbReference type="Proteomes" id="UP001501410">
    <property type="component" value="Unassembled WGS sequence"/>
</dbReference>
<keyword evidence="3" id="KW-0597">Phosphoprotein</keyword>
<dbReference type="PROSITE" id="PS50109">
    <property type="entry name" value="HIS_KIN"/>
    <property type="match status" value="1"/>
</dbReference>
<dbReference type="EMBL" id="BAABEZ010000001">
    <property type="protein sequence ID" value="GAA4448465.1"/>
    <property type="molecule type" value="Genomic_DNA"/>
</dbReference>
<keyword evidence="4" id="KW-0808">Transferase</keyword>
<keyword evidence="9" id="KW-1133">Transmembrane helix</keyword>
<evidence type="ECO:0000256" key="7">
    <source>
        <dbReference type="ARBA" id="ARBA00022840"/>
    </source>
</evidence>
<dbReference type="SMART" id="SM00387">
    <property type="entry name" value="HATPase_c"/>
    <property type="match status" value="1"/>
</dbReference>
<feature type="transmembrane region" description="Helical" evidence="9">
    <location>
        <begin position="129"/>
        <end position="149"/>
    </location>
</feature>
<evidence type="ECO:0000256" key="2">
    <source>
        <dbReference type="ARBA" id="ARBA00012438"/>
    </source>
</evidence>
<dbReference type="PRINTS" id="PR00344">
    <property type="entry name" value="BCTRLSENSOR"/>
</dbReference>
<dbReference type="PANTHER" id="PTHR43065">
    <property type="entry name" value="SENSOR HISTIDINE KINASE"/>
    <property type="match status" value="1"/>
</dbReference>
<dbReference type="InterPro" id="IPR005467">
    <property type="entry name" value="His_kinase_dom"/>
</dbReference>
<evidence type="ECO:0000256" key="8">
    <source>
        <dbReference type="ARBA" id="ARBA00023012"/>
    </source>
</evidence>
<dbReference type="CDD" id="cd00075">
    <property type="entry name" value="HATPase"/>
    <property type="match status" value="1"/>
</dbReference>
<comment type="catalytic activity">
    <reaction evidence="1">
        <text>ATP + protein L-histidine = ADP + protein N-phospho-L-histidine.</text>
        <dbReference type="EC" id="2.7.13.3"/>
    </reaction>
</comment>
<reference evidence="12" key="1">
    <citation type="journal article" date="2019" name="Int. J. Syst. Evol. Microbiol.">
        <title>The Global Catalogue of Microorganisms (GCM) 10K type strain sequencing project: providing services to taxonomists for standard genome sequencing and annotation.</title>
        <authorList>
            <consortium name="The Broad Institute Genomics Platform"/>
            <consortium name="The Broad Institute Genome Sequencing Center for Infectious Disease"/>
            <person name="Wu L."/>
            <person name="Ma J."/>
        </authorList>
    </citation>
    <scope>NUCLEOTIDE SEQUENCE [LARGE SCALE GENOMIC DNA]</scope>
    <source>
        <strain evidence="12">JCM 31921</strain>
    </source>
</reference>
<name>A0ABP8MCM9_9BACT</name>
<evidence type="ECO:0000256" key="5">
    <source>
        <dbReference type="ARBA" id="ARBA00022741"/>
    </source>
</evidence>
<dbReference type="InterPro" id="IPR004358">
    <property type="entry name" value="Sig_transdc_His_kin-like_C"/>
</dbReference>
<comment type="caution">
    <text evidence="11">The sequence shown here is derived from an EMBL/GenBank/DDBJ whole genome shotgun (WGS) entry which is preliminary data.</text>
</comment>
<keyword evidence="8" id="KW-0902">Two-component regulatory system</keyword>
<evidence type="ECO:0000313" key="12">
    <source>
        <dbReference type="Proteomes" id="UP001501410"/>
    </source>
</evidence>
<keyword evidence="12" id="KW-1185">Reference proteome</keyword>
<proteinExistence type="predicted"/>
<evidence type="ECO:0000256" key="9">
    <source>
        <dbReference type="SAM" id="Phobius"/>
    </source>
</evidence>
<sequence>MLTAICIVGASLFFTGRLASRLAVEERKRVALFAEGVKYIAIAPNDEEISLATNIITQDSTIPRIITDEAGHIQDLKGLDTSGVKDVPGFLKKKMEEFRKQNPPIRVQFEFGSVLIYYGESNLLTSLRYFPYAQLAIIALFLVVVVISIGTAHRSIQNQVWVGLSKETAHQLGTPISSIEGWMEIIREELPDNDYVAEMQKDVDRLKLVADRFSKVGSEPKRQVENLVPRLQEMVSYMQKRAPGKVRISFATNADDVEANVSGALFDWVIENLIRNALDAMEGVGNIRILLEETDTTVLIDVSDTGKGIPKHQIARVFQPGFTTKKRGWGLGLSLARRIIENYHDGTIAVKQSEVKKGTTFRIVLPKA</sequence>
<keyword evidence="5" id="KW-0547">Nucleotide-binding</keyword>
<dbReference type="Gene3D" id="3.30.565.10">
    <property type="entry name" value="Histidine kinase-like ATPase, C-terminal domain"/>
    <property type="match status" value="1"/>
</dbReference>
<keyword evidence="6 11" id="KW-0418">Kinase</keyword>
<feature type="domain" description="Histidine kinase" evidence="10">
    <location>
        <begin position="167"/>
        <end position="368"/>
    </location>
</feature>
<evidence type="ECO:0000256" key="3">
    <source>
        <dbReference type="ARBA" id="ARBA00022553"/>
    </source>
</evidence>
<evidence type="ECO:0000256" key="4">
    <source>
        <dbReference type="ARBA" id="ARBA00022679"/>
    </source>
</evidence>
<gene>
    <name evidence="11" type="ORF">GCM10023092_01050</name>
</gene>
<evidence type="ECO:0000259" key="10">
    <source>
        <dbReference type="PROSITE" id="PS50109"/>
    </source>
</evidence>
<dbReference type="SUPFAM" id="SSF55874">
    <property type="entry name" value="ATPase domain of HSP90 chaperone/DNA topoisomerase II/histidine kinase"/>
    <property type="match status" value="1"/>
</dbReference>